<organism evidence="5 6">
    <name type="scientific">Salinimonas profundi</name>
    <dbReference type="NCBI Taxonomy" id="2729140"/>
    <lineage>
        <taxon>Bacteria</taxon>
        <taxon>Pseudomonadati</taxon>
        <taxon>Pseudomonadota</taxon>
        <taxon>Gammaproteobacteria</taxon>
        <taxon>Alteromonadales</taxon>
        <taxon>Alteromonadaceae</taxon>
        <taxon>Alteromonas/Salinimonas group</taxon>
        <taxon>Salinimonas</taxon>
    </lineage>
</organism>
<keyword evidence="6" id="KW-1185">Reference proteome</keyword>
<feature type="signal peptide" evidence="4">
    <location>
        <begin position="1"/>
        <end position="23"/>
    </location>
</feature>
<protein>
    <recommendedName>
        <fullName evidence="7">Tetratricopeptide repeat protein</fullName>
    </recommendedName>
</protein>
<dbReference type="InterPro" id="IPR011990">
    <property type="entry name" value="TPR-like_helical_dom_sf"/>
</dbReference>
<dbReference type="PROSITE" id="PS50005">
    <property type="entry name" value="TPR"/>
    <property type="match status" value="1"/>
</dbReference>
<evidence type="ECO:0000256" key="3">
    <source>
        <dbReference type="PROSITE-ProRule" id="PRU00339"/>
    </source>
</evidence>
<accession>A0ABR8LG67</accession>
<evidence type="ECO:0008006" key="7">
    <source>
        <dbReference type="Google" id="ProtNLM"/>
    </source>
</evidence>
<dbReference type="RefSeq" id="WP_191023140.1">
    <property type="nucleotide sequence ID" value="NZ_JABBXD010000002.1"/>
</dbReference>
<feature type="chain" id="PRO_5045046841" description="Tetratricopeptide repeat protein" evidence="4">
    <location>
        <begin position="24"/>
        <end position="431"/>
    </location>
</feature>
<dbReference type="SMART" id="SM00028">
    <property type="entry name" value="TPR"/>
    <property type="match status" value="2"/>
</dbReference>
<comment type="caution">
    <text evidence="5">The sequence shown here is derived from an EMBL/GenBank/DDBJ whole genome shotgun (WGS) entry which is preliminary data.</text>
</comment>
<dbReference type="InterPro" id="IPR019734">
    <property type="entry name" value="TPR_rpt"/>
</dbReference>
<dbReference type="SUPFAM" id="SSF48452">
    <property type="entry name" value="TPR-like"/>
    <property type="match status" value="1"/>
</dbReference>
<dbReference type="Pfam" id="PF13432">
    <property type="entry name" value="TPR_16"/>
    <property type="match status" value="1"/>
</dbReference>
<dbReference type="EMBL" id="JABBXD010000002">
    <property type="protein sequence ID" value="MBD3585254.1"/>
    <property type="molecule type" value="Genomic_DNA"/>
</dbReference>
<dbReference type="Gene3D" id="1.25.40.10">
    <property type="entry name" value="Tetratricopeptide repeat domain"/>
    <property type="match status" value="2"/>
</dbReference>
<dbReference type="PANTHER" id="PTHR44186">
    <property type="match status" value="1"/>
</dbReference>
<keyword evidence="1" id="KW-0677">Repeat</keyword>
<keyword evidence="2 3" id="KW-0802">TPR repeat</keyword>
<name>A0ABR8LG67_9ALTE</name>
<feature type="repeat" description="TPR" evidence="3">
    <location>
        <begin position="169"/>
        <end position="202"/>
    </location>
</feature>
<keyword evidence="4" id="KW-0732">Signal</keyword>
<dbReference type="Proteomes" id="UP000624419">
    <property type="component" value="Unassembled WGS sequence"/>
</dbReference>
<evidence type="ECO:0000256" key="1">
    <source>
        <dbReference type="ARBA" id="ARBA00022737"/>
    </source>
</evidence>
<gene>
    <name evidence="5" type="ORF">HHX48_05870</name>
</gene>
<evidence type="ECO:0000313" key="5">
    <source>
        <dbReference type="EMBL" id="MBD3585254.1"/>
    </source>
</evidence>
<proteinExistence type="predicted"/>
<evidence type="ECO:0000313" key="6">
    <source>
        <dbReference type="Proteomes" id="UP000624419"/>
    </source>
</evidence>
<dbReference type="PANTHER" id="PTHR44186:SF1">
    <property type="entry name" value="BARDET-BIEDL SYNDROME 4 PROTEIN"/>
    <property type="match status" value="1"/>
</dbReference>
<evidence type="ECO:0000256" key="2">
    <source>
        <dbReference type="ARBA" id="ARBA00022803"/>
    </source>
</evidence>
<reference evidence="5 6" key="1">
    <citation type="submission" date="2020-04" db="EMBL/GenBank/DDBJ databases">
        <title>Salinimonas sp. HHU 13199.</title>
        <authorList>
            <person name="Cui X."/>
            <person name="Zhang D."/>
        </authorList>
    </citation>
    <scope>NUCLEOTIDE SEQUENCE [LARGE SCALE GENOMIC DNA]</scope>
    <source>
        <strain evidence="5 6">HHU 13199</strain>
    </source>
</reference>
<evidence type="ECO:0000256" key="4">
    <source>
        <dbReference type="SAM" id="SignalP"/>
    </source>
</evidence>
<sequence length="431" mass="49399">MMKHSFKMSALALVMGIASTVSAPLMAQESNQAKQSKPSSGPVVCPGYEKGKTKLVGERAGKKVQKAFEAYNEDKVQEALDILYDIETSDDFDKAYVGRFIGNLLAADENKSDEALRYLTDAVKDKILNDSEHANTLKLVANLNLREENYKEAINWYQEWMDFTCKEDPDTYVRMAQAYFETKELDKVIEPANRAIELYEKPNKNPYVLKLQSYYQRKMYPETVEIAETLVNTFPENPNWWTQLGVFYMLVENYDDALSTMEIAYNAGYLDKEAQFKNLSQLYSTNGIPYKAAKVLEKHLEKGDIKKDVSIMRNIANSFHQAKNYDIAANYYGKAAQISSDPDDFQKQGTLLLVAEDYKGAVKALNNALDRGADEEGKIYFSLMEAYFYQENFKQAWKYNQMAKKESSMRRNAVAWEPYIKEKAKNRGIDI</sequence>